<feature type="domain" description="Aconitase A/isopropylmalate dehydratase small subunit swivel" evidence="3">
    <location>
        <begin position="33"/>
        <end position="98"/>
    </location>
</feature>
<dbReference type="UniPathway" id="UPA00048">
    <property type="reaction ID" value="UER00071"/>
</dbReference>
<comment type="similarity">
    <text evidence="2">Belongs to the LeuD family. LeuD type 2 subfamily.</text>
</comment>
<dbReference type="GO" id="GO:0009098">
    <property type="term" value="P:L-leucine biosynthetic process"/>
    <property type="evidence" value="ECO:0007669"/>
    <property type="project" value="UniProtKB-UniRule"/>
</dbReference>
<dbReference type="RefSeq" id="WP_054522059.1">
    <property type="nucleotide sequence ID" value="NZ_LGKO01000005.1"/>
</dbReference>
<keyword evidence="1 2" id="KW-0456">Lyase</keyword>
<dbReference type="Pfam" id="PF00694">
    <property type="entry name" value="Aconitase_C"/>
    <property type="match status" value="1"/>
</dbReference>
<dbReference type="HAMAP" id="MF_01032">
    <property type="entry name" value="LeuD_type2"/>
    <property type="match status" value="1"/>
</dbReference>
<protein>
    <recommendedName>
        <fullName evidence="2">3-isopropylmalate dehydratase small subunit</fullName>
        <ecNumber evidence="2">4.2.1.33</ecNumber>
    </recommendedName>
    <alternativeName>
        <fullName evidence="2">Alpha-IPM isomerase</fullName>
        <shortName evidence="2">IPMI</shortName>
    </alternativeName>
    <alternativeName>
        <fullName evidence="2">Isopropylmalate isomerase</fullName>
    </alternativeName>
</protein>
<sequence>MARIWKFGDNVDTDQIVPGRYAPYMRPNADLASAAFIEARPDFAEQAQAGDIIVAGRNFGCGSSREYAAEALKKRGIAAIIAVSFARIFFRNAINLGLPLFEAAEVVAAVHDGDLAVLDPHTWQFQVGETHWQLPPPPPFFRQILEAGGIVAYVQRHQHFPQG</sequence>
<evidence type="ECO:0000313" key="5">
    <source>
        <dbReference type="Proteomes" id="UP000050544"/>
    </source>
</evidence>
<dbReference type="Gene3D" id="3.20.19.10">
    <property type="entry name" value="Aconitase, domain 4"/>
    <property type="match status" value="1"/>
</dbReference>
<comment type="caution">
    <text evidence="4">The sequence shown here is derived from an EMBL/GenBank/DDBJ whole genome shotgun (WGS) entry which is preliminary data.</text>
</comment>
<accession>A0A0P6XPZ4</accession>
<dbReference type="OrthoDB" id="9777465at2"/>
<dbReference type="PANTHER" id="PTHR43345:SF10">
    <property type="entry name" value="3-ISOPROPYLMALATE DEHYDRATASE SMALL SUBUNIT 1"/>
    <property type="match status" value="1"/>
</dbReference>
<dbReference type="STRING" id="869279.SE15_10505"/>
<keyword evidence="2" id="KW-0432">Leucine biosynthesis</keyword>
<dbReference type="AlphaFoldDB" id="A0A0P6XPZ4"/>
<evidence type="ECO:0000259" key="3">
    <source>
        <dbReference type="Pfam" id="PF00694"/>
    </source>
</evidence>
<organism evidence="4 5">
    <name type="scientific">Thermanaerothrix daxensis</name>
    <dbReference type="NCBI Taxonomy" id="869279"/>
    <lineage>
        <taxon>Bacteria</taxon>
        <taxon>Bacillati</taxon>
        <taxon>Chloroflexota</taxon>
        <taxon>Anaerolineae</taxon>
        <taxon>Anaerolineales</taxon>
        <taxon>Anaerolineaceae</taxon>
        <taxon>Thermanaerothrix</taxon>
    </lineage>
</organism>
<comment type="pathway">
    <text evidence="2">Amino-acid biosynthesis; L-leucine biosynthesis; L-leucine from 3-methyl-2-oxobutanoate: step 2/4.</text>
</comment>
<proteinExistence type="inferred from homology"/>
<name>A0A0P6XPZ4_9CHLR</name>
<dbReference type="InterPro" id="IPR000573">
    <property type="entry name" value="AconitaseA/IPMdHydase_ssu_swvl"/>
</dbReference>
<dbReference type="PANTHER" id="PTHR43345">
    <property type="entry name" value="3-ISOPROPYLMALATE DEHYDRATASE SMALL SUBUNIT 2-RELATED-RELATED"/>
    <property type="match status" value="1"/>
</dbReference>
<dbReference type="InterPro" id="IPR015928">
    <property type="entry name" value="Aconitase/3IPM_dehydase_swvl"/>
</dbReference>
<dbReference type="EMBL" id="LGKO01000005">
    <property type="protein sequence ID" value="KPL82549.1"/>
    <property type="molecule type" value="Genomic_DNA"/>
</dbReference>
<dbReference type="InterPro" id="IPR050075">
    <property type="entry name" value="LeuD"/>
</dbReference>
<dbReference type="NCBIfam" id="TIGR02087">
    <property type="entry name" value="LEUD_arch"/>
    <property type="match status" value="1"/>
</dbReference>
<keyword evidence="2" id="KW-0100">Branched-chain amino acid biosynthesis</keyword>
<evidence type="ECO:0000313" key="4">
    <source>
        <dbReference type="EMBL" id="KPL82549.1"/>
    </source>
</evidence>
<dbReference type="PATRIC" id="fig|869279.4.peg.1719"/>
<comment type="catalytic activity">
    <reaction evidence="2">
        <text>(2R,3S)-3-isopropylmalate = (2S)-2-isopropylmalate</text>
        <dbReference type="Rhea" id="RHEA:32287"/>
        <dbReference type="ChEBI" id="CHEBI:1178"/>
        <dbReference type="ChEBI" id="CHEBI:35121"/>
        <dbReference type="EC" id="4.2.1.33"/>
    </reaction>
</comment>
<comment type="subunit">
    <text evidence="2">Heterodimer of LeuC and LeuD.</text>
</comment>
<dbReference type="SUPFAM" id="SSF52016">
    <property type="entry name" value="LeuD/IlvD-like"/>
    <property type="match status" value="1"/>
</dbReference>
<keyword evidence="2" id="KW-0028">Amino-acid biosynthesis</keyword>
<dbReference type="InterPro" id="IPR011827">
    <property type="entry name" value="LeuD_type2/HacB/DmdB"/>
</dbReference>
<gene>
    <name evidence="2" type="primary">leuD</name>
    <name evidence="4" type="ORF">SE15_10505</name>
</gene>
<evidence type="ECO:0000256" key="1">
    <source>
        <dbReference type="ARBA" id="ARBA00023239"/>
    </source>
</evidence>
<keyword evidence="5" id="KW-1185">Reference proteome</keyword>
<comment type="function">
    <text evidence="2">Catalyzes the isomerization between 2-isopropylmalate and 3-isopropylmalate, via the formation of 2-isopropylmaleate.</text>
</comment>
<dbReference type="GO" id="GO:0003861">
    <property type="term" value="F:3-isopropylmalate dehydratase activity"/>
    <property type="evidence" value="ECO:0007669"/>
    <property type="project" value="UniProtKB-UniRule"/>
</dbReference>
<dbReference type="CDD" id="cd01577">
    <property type="entry name" value="IPMI_Swivel"/>
    <property type="match status" value="1"/>
</dbReference>
<dbReference type="Proteomes" id="UP000050544">
    <property type="component" value="Unassembled WGS sequence"/>
</dbReference>
<reference evidence="4 5" key="1">
    <citation type="submission" date="2015-07" db="EMBL/GenBank/DDBJ databases">
        <title>Whole genome sequence of Thermanaerothrix daxensis DSM 23592.</title>
        <authorList>
            <person name="Hemp J."/>
            <person name="Ward L.M."/>
            <person name="Pace L.A."/>
            <person name="Fischer W.W."/>
        </authorList>
    </citation>
    <scope>NUCLEOTIDE SEQUENCE [LARGE SCALE GENOMIC DNA]</scope>
    <source>
        <strain evidence="4 5">GNS-1</strain>
    </source>
</reference>
<evidence type="ECO:0000256" key="2">
    <source>
        <dbReference type="HAMAP-Rule" id="MF_01032"/>
    </source>
</evidence>
<dbReference type="EC" id="4.2.1.33" evidence="2"/>
<dbReference type="InterPro" id="IPR033940">
    <property type="entry name" value="IPMI_Swivel"/>
</dbReference>